<dbReference type="Pfam" id="PF11140">
    <property type="entry name" value="DUF2913"/>
    <property type="match status" value="1"/>
</dbReference>
<dbReference type="STRING" id="646.BJD16_02350"/>
<reference evidence="1 2" key="1">
    <citation type="submission" date="2016-09" db="EMBL/GenBank/DDBJ databases">
        <title>Draft Genome Sequence of Aeromonas sobria Strain 08005, Isolated from Sick Rana catesbeiana.</title>
        <authorList>
            <person name="Yang Q."/>
        </authorList>
    </citation>
    <scope>NUCLEOTIDE SEQUENCE [LARGE SCALE GENOMIC DNA]</scope>
    <source>
        <strain evidence="1 2">08005</strain>
    </source>
</reference>
<dbReference type="Proteomes" id="UP000179934">
    <property type="component" value="Unassembled WGS sequence"/>
</dbReference>
<protein>
    <recommendedName>
        <fullName evidence="3">DUF2913 domain-containing protein</fullName>
    </recommendedName>
</protein>
<accession>A0A1S2CYB5</accession>
<dbReference type="GeneID" id="58921181"/>
<dbReference type="AlphaFoldDB" id="A0A1S2CYB5"/>
<dbReference type="RefSeq" id="WP_042018968.1">
    <property type="nucleotide sequence ID" value="NZ_CDBW01000006.1"/>
</dbReference>
<comment type="caution">
    <text evidence="1">The sequence shown here is derived from an EMBL/GenBank/DDBJ whole genome shotgun (WGS) entry which is preliminary data.</text>
</comment>
<evidence type="ECO:0000313" key="2">
    <source>
        <dbReference type="Proteomes" id="UP000179934"/>
    </source>
</evidence>
<sequence>MTPPCYNQALLEMASQSLAELARTAEQKAGKRTPAQESHFLCTWMADSLKEKRFSRLVMDDLKEWVQLGRTLGAGADLKGLLERIAFQYQCAMATPQQLGAKLVALLATLEEAGWQVLTESEINAKLRLQSDGQPSVVISASEYQGYIEAGELLKPLTLYVRGDEKVLAEAAFANGLLLSQGNKKTTLVKHHKAYRLMPDNAQPALALLAQARQHA</sequence>
<evidence type="ECO:0000313" key="1">
    <source>
        <dbReference type="EMBL" id="OHY93119.1"/>
    </source>
</evidence>
<name>A0A1S2CYB5_AERSO</name>
<evidence type="ECO:0008006" key="3">
    <source>
        <dbReference type="Google" id="ProtNLM"/>
    </source>
</evidence>
<dbReference type="OrthoDB" id="5814407at2"/>
<dbReference type="EMBL" id="MKFU01000012">
    <property type="protein sequence ID" value="OHY93119.1"/>
    <property type="molecule type" value="Genomic_DNA"/>
</dbReference>
<organism evidence="1 2">
    <name type="scientific">Aeromonas sobria</name>
    <dbReference type="NCBI Taxonomy" id="646"/>
    <lineage>
        <taxon>Bacteria</taxon>
        <taxon>Pseudomonadati</taxon>
        <taxon>Pseudomonadota</taxon>
        <taxon>Gammaproteobacteria</taxon>
        <taxon>Aeromonadales</taxon>
        <taxon>Aeromonadaceae</taxon>
        <taxon>Aeromonas</taxon>
    </lineage>
</organism>
<dbReference type="InterPro" id="IPR021316">
    <property type="entry name" value="DUF2913"/>
</dbReference>
<gene>
    <name evidence="1" type="ORF">BJD16_02350</name>
</gene>
<proteinExistence type="predicted"/>